<keyword evidence="3" id="KW-1185">Reference proteome</keyword>
<evidence type="ECO:0000313" key="3">
    <source>
        <dbReference type="Proteomes" id="UP000253977"/>
    </source>
</evidence>
<feature type="domain" description="Pyridoxamine 5'-phosphate oxidase Alr4036 family FMN-binding" evidence="1">
    <location>
        <begin position="27"/>
        <end position="96"/>
    </location>
</feature>
<dbReference type="SUPFAM" id="SSF50475">
    <property type="entry name" value="FMN-binding split barrel"/>
    <property type="match status" value="1"/>
</dbReference>
<dbReference type="Gene3D" id="2.30.110.10">
    <property type="entry name" value="Electron Transport, Fmn-binding Protein, Chain A"/>
    <property type="match status" value="1"/>
</dbReference>
<dbReference type="EMBL" id="QPMK01000012">
    <property type="protein sequence ID" value="RDD65492.1"/>
    <property type="molecule type" value="Genomic_DNA"/>
</dbReference>
<dbReference type="AlphaFoldDB" id="A0A369TKY3"/>
<gene>
    <name evidence="2" type="ORF">DU478_15110</name>
</gene>
<proteinExistence type="predicted"/>
<comment type="caution">
    <text evidence="2">The sequence shown here is derived from an EMBL/GenBank/DDBJ whole genome shotgun (WGS) entry which is preliminary data.</text>
</comment>
<evidence type="ECO:0000259" key="1">
    <source>
        <dbReference type="Pfam" id="PF12766"/>
    </source>
</evidence>
<organism evidence="2 3">
    <name type="scientific">Thalassococcus profundi</name>
    <dbReference type="NCBI Taxonomy" id="2282382"/>
    <lineage>
        <taxon>Bacteria</taxon>
        <taxon>Pseudomonadati</taxon>
        <taxon>Pseudomonadota</taxon>
        <taxon>Alphaproteobacteria</taxon>
        <taxon>Rhodobacterales</taxon>
        <taxon>Roseobacteraceae</taxon>
        <taxon>Thalassococcus</taxon>
    </lineage>
</organism>
<dbReference type="InterPro" id="IPR012349">
    <property type="entry name" value="Split_barrel_FMN-bd"/>
</dbReference>
<dbReference type="RefSeq" id="WP_114511802.1">
    <property type="nucleotide sequence ID" value="NZ_QPMK01000012.1"/>
</dbReference>
<protein>
    <submittedName>
        <fullName evidence="2">Pyridoxamine 5'-phosphate oxidase</fullName>
    </submittedName>
</protein>
<reference evidence="2 3" key="1">
    <citation type="submission" date="2018-07" db="EMBL/GenBank/DDBJ databases">
        <title>Thalassococcus profundi sp. nov., a marine bacterium isolated from deep seawater of Okinawa Trough.</title>
        <authorList>
            <person name="Yu M."/>
        </authorList>
    </citation>
    <scope>NUCLEOTIDE SEQUENCE [LARGE SCALE GENOMIC DNA]</scope>
    <source>
        <strain evidence="2 3">WRAS1</strain>
    </source>
</reference>
<dbReference type="Pfam" id="PF12766">
    <property type="entry name" value="Pyridox_oxase_2"/>
    <property type="match status" value="1"/>
</dbReference>
<name>A0A369TKY3_9RHOB</name>
<dbReference type="GO" id="GO:0010181">
    <property type="term" value="F:FMN binding"/>
    <property type="evidence" value="ECO:0007669"/>
    <property type="project" value="InterPro"/>
</dbReference>
<dbReference type="Proteomes" id="UP000253977">
    <property type="component" value="Unassembled WGS sequence"/>
</dbReference>
<dbReference type="OrthoDB" id="5120525at2"/>
<dbReference type="InterPro" id="IPR024624">
    <property type="entry name" value="Pyridox_Oxase_Alr4036_FMN-bd"/>
</dbReference>
<sequence length="178" mass="19513">MSDTPTLDRFLSHALALIGGPGSGPLLTLGTLGQDGPRLRSVMLRRYIPATAEAEIHTDRGSDKVAEIAADPRVSLHLWDAKALVQLRLSGRAHMIHADTARWTEVPDNSRTSYGKAPPPGRPIDGPDAFALDTDVAHFTAVRIVLSRADVLHLDPDRHRRALYRRTQGGWQGHWVSP</sequence>
<evidence type="ECO:0000313" key="2">
    <source>
        <dbReference type="EMBL" id="RDD65492.1"/>
    </source>
</evidence>
<accession>A0A369TKY3</accession>